<comment type="similarity">
    <text evidence="1">Belongs to the glycosyltransferase 2 family.</text>
</comment>
<dbReference type="Proteomes" id="UP000470772">
    <property type="component" value="Unassembled WGS sequence"/>
</dbReference>
<protein>
    <submittedName>
        <fullName evidence="5">Glycosyltransferase</fullName>
    </submittedName>
</protein>
<evidence type="ECO:0000313" key="5">
    <source>
        <dbReference type="EMBL" id="MUN28869.1"/>
    </source>
</evidence>
<keyword evidence="3 5" id="KW-0808">Transferase</keyword>
<sequence>MARISVVIPTFNEKENITKLLIRLNEILPSLSFIVVDDNSPDGTEESLKKLNLKNLELIIRKNEKGLGSAIKTGLSRALELESEYIVTMDADFSHDPSYLPGMLEMAKTGYGLVIGSRYVKGGGIENWPLKRRIVSKGANFLFRTAMRSYIHDNTSNYRVYSTNAAKEALNCNSADGYEFQICAVFRILKAGIKIGEYPIIFRDREIGKSKLSNVEIFRWFKFLLSLLASS</sequence>
<dbReference type="PANTHER" id="PTHR43398:SF1">
    <property type="entry name" value="DOLICHOL-PHOSPHATE MANNOSYLTRANSFERASE SUBUNIT 1"/>
    <property type="match status" value="1"/>
</dbReference>
<dbReference type="RefSeq" id="WP_054837612.1">
    <property type="nucleotide sequence ID" value="NZ_BBBY01000001.1"/>
</dbReference>
<dbReference type="PANTHER" id="PTHR43398">
    <property type="entry name" value="DOLICHOL-PHOSPHATE MANNOSYLTRANSFERASE SUBUNIT 1"/>
    <property type="match status" value="1"/>
</dbReference>
<dbReference type="SUPFAM" id="SSF53448">
    <property type="entry name" value="Nucleotide-diphospho-sugar transferases"/>
    <property type="match status" value="1"/>
</dbReference>
<organism evidence="5 6">
    <name type="scientific">Sulfuracidifex metallicus DSM 6482 = JCM 9184</name>
    <dbReference type="NCBI Taxonomy" id="523847"/>
    <lineage>
        <taxon>Archaea</taxon>
        <taxon>Thermoproteota</taxon>
        <taxon>Thermoprotei</taxon>
        <taxon>Sulfolobales</taxon>
        <taxon>Sulfolobaceae</taxon>
        <taxon>Sulfuracidifex</taxon>
    </lineage>
</organism>
<evidence type="ECO:0000256" key="3">
    <source>
        <dbReference type="ARBA" id="ARBA00022679"/>
    </source>
</evidence>
<proteinExistence type="inferred from homology"/>
<dbReference type="EMBL" id="WGGD01000005">
    <property type="protein sequence ID" value="MUN28869.1"/>
    <property type="molecule type" value="Genomic_DNA"/>
</dbReference>
<dbReference type="AlphaFoldDB" id="A0A6A9QL39"/>
<dbReference type="GO" id="GO:0016020">
    <property type="term" value="C:membrane"/>
    <property type="evidence" value="ECO:0007669"/>
    <property type="project" value="GOC"/>
</dbReference>
<dbReference type="GO" id="GO:0035269">
    <property type="term" value="P:protein O-linked glycosylation via mannose"/>
    <property type="evidence" value="ECO:0007669"/>
    <property type="project" value="TreeGrafter"/>
</dbReference>
<dbReference type="GO" id="GO:0006506">
    <property type="term" value="P:GPI anchor biosynthetic process"/>
    <property type="evidence" value="ECO:0007669"/>
    <property type="project" value="TreeGrafter"/>
</dbReference>
<keyword evidence="6" id="KW-1185">Reference proteome</keyword>
<dbReference type="OrthoDB" id="11098at2157"/>
<feature type="domain" description="Glycosyltransferase 2-like" evidence="4">
    <location>
        <begin position="5"/>
        <end position="168"/>
    </location>
</feature>
<evidence type="ECO:0000313" key="6">
    <source>
        <dbReference type="Proteomes" id="UP000470772"/>
    </source>
</evidence>
<evidence type="ECO:0000256" key="1">
    <source>
        <dbReference type="ARBA" id="ARBA00006739"/>
    </source>
</evidence>
<dbReference type="GO" id="GO:0004582">
    <property type="term" value="F:dolichyl-phosphate beta-D-mannosyltransferase activity"/>
    <property type="evidence" value="ECO:0007669"/>
    <property type="project" value="InterPro"/>
</dbReference>
<comment type="caution">
    <text evidence="5">The sequence shown here is derived from an EMBL/GenBank/DDBJ whole genome shotgun (WGS) entry which is preliminary data.</text>
</comment>
<reference evidence="5 6" key="1">
    <citation type="submission" date="2019-10" db="EMBL/GenBank/DDBJ databases">
        <title>Sequencing and Assembly of Multiple Reported Metal-Biooxidizing Members of the Extremely Thermoacidophilic Archaeal Family Sulfolobaceae.</title>
        <authorList>
            <person name="Counts J.A."/>
            <person name="Kelly R.M."/>
        </authorList>
    </citation>
    <scope>NUCLEOTIDE SEQUENCE [LARGE SCALE GENOMIC DNA]</scope>
    <source>
        <strain evidence="5 6">DSM 6482</strain>
    </source>
</reference>
<evidence type="ECO:0000256" key="2">
    <source>
        <dbReference type="ARBA" id="ARBA00022676"/>
    </source>
</evidence>
<dbReference type="CDD" id="cd06442">
    <property type="entry name" value="DPM1_like"/>
    <property type="match status" value="1"/>
</dbReference>
<evidence type="ECO:0000259" key="4">
    <source>
        <dbReference type="Pfam" id="PF00535"/>
    </source>
</evidence>
<dbReference type="InterPro" id="IPR029044">
    <property type="entry name" value="Nucleotide-diphossugar_trans"/>
</dbReference>
<name>A0A6A9QL39_SULME</name>
<dbReference type="Gene3D" id="3.90.550.10">
    <property type="entry name" value="Spore Coat Polysaccharide Biosynthesis Protein SpsA, Chain A"/>
    <property type="match status" value="1"/>
</dbReference>
<gene>
    <name evidence="5" type="ORF">GC250_05315</name>
</gene>
<dbReference type="Pfam" id="PF00535">
    <property type="entry name" value="Glycos_transf_2"/>
    <property type="match status" value="1"/>
</dbReference>
<accession>A0A6A9QL39</accession>
<dbReference type="GO" id="GO:0006488">
    <property type="term" value="P:dolichol-linked oligosaccharide biosynthetic process"/>
    <property type="evidence" value="ECO:0007669"/>
    <property type="project" value="TreeGrafter"/>
</dbReference>
<keyword evidence="2" id="KW-0328">Glycosyltransferase</keyword>
<dbReference type="FunFam" id="3.90.550.10:FF:000122">
    <property type="entry name" value="Dolichol-phosphate mannosyltransferase subunit 1"/>
    <property type="match status" value="1"/>
</dbReference>
<dbReference type="InterPro" id="IPR039528">
    <property type="entry name" value="DPM1-like"/>
</dbReference>
<dbReference type="InterPro" id="IPR001173">
    <property type="entry name" value="Glyco_trans_2-like"/>
</dbReference>